<dbReference type="GO" id="GO:0071555">
    <property type="term" value="P:cell wall organization"/>
    <property type="evidence" value="ECO:0007669"/>
    <property type="project" value="UniProtKB-KW"/>
</dbReference>
<dbReference type="Gene3D" id="3.40.630.30">
    <property type="match status" value="1"/>
</dbReference>
<dbReference type="PROSITE" id="PS51191">
    <property type="entry name" value="FEMABX"/>
    <property type="match status" value="1"/>
</dbReference>
<dbReference type="PANTHER" id="PTHR36174:SF1">
    <property type="entry name" value="LIPID II:GLYCINE GLYCYLTRANSFERASE"/>
    <property type="match status" value="1"/>
</dbReference>
<dbReference type="SUPFAM" id="SSF55729">
    <property type="entry name" value="Acyl-CoA N-acyltransferases (Nat)"/>
    <property type="match status" value="1"/>
</dbReference>
<evidence type="ECO:0000256" key="2">
    <source>
        <dbReference type="ARBA" id="ARBA00022679"/>
    </source>
</evidence>
<evidence type="ECO:0000256" key="6">
    <source>
        <dbReference type="ARBA" id="ARBA00023316"/>
    </source>
</evidence>
<dbReference type="AlphaFoldDB" id="A0A652ZUB6"/>
<evidence type="ECO:0000256" key="4">
    <source>
        <dbReference type="ARBA" id="ARBA00022984"/>
    </source>
</evidence>
<dbReference type="Pfam" id="PF02388">
    <property type="entry name" value="FemAB"/>
    <property type="match status" value="1"/>
</dbReference>
<gene>
    <name evidence="7" type="ORF">TRIP_E190298</name>
</gene>
<evidence type="ECO:0000256" key="5">
    <source>
        <dbReference type="ARBA" id="ARBA00023315"/>
    </source>
</evidence>
<evidence type="ECO:0000313" key="7">
    <source>
        <dbReference type="EMBL" id="VBB39380.1"/>
    </source>
</evidence>
<dbReference type="InterPro" id="IPR016181">
    <property type="entry name" value="Acyl_CoA_acyltransferase"/>
</dbReference>
<keyword evidence="4" id="KW-0573">Peptidoglycan synthesis</keyword>
<keyword evidence="5" id="KW-0012">Acyltransferase</keyword>
<dbReference type="GO" id="GO:0008360">
    <property type="term" value="P:regulation of cell shape"/>
    <property type="evidence" value="ECO:0007669"/>
    <property type="project" value="UniProtKB-KW"/>
</dbReference>
<name>A0A652ZUB6_9SPIR</name>
<evidence type="ECO:0000256" key="3">
    <source>
        <dbReference type="ARBA" id="ARBA00022960"/>
    </source>
</evidence>
<keyword evidence="6" id="KW-0961">Cell wall biogenesis/degradation</keyword>
<protein>
    <submittedName>
        <fullName evidence="7">Uncharacterized protein</fullName>
    </submittedName>
</protein>
<sequence>MIRIENHPSFATAETPVLSRDAYLRTKSEKYGWIRNEFYYIPFILDKRAIFVRMVFTDRVRAFKDGFSALSAEDEKKFLEECIQYLKKTKVCDFIAKSQANVVFASRPEGAECVPWGTYEIDLSPDAENILASFDGKHRNVVRKALKDGIEIVTTDDAELVYANIKETLKRQNSIHFPSIEYLRELRRNLPESSRFYAALDAQGKLQGTAVIVFDRERAYYMYGGSAEHPHAGSLNLLQYKAMLDMKSQGVGIYDLVGARLRVAPGSKYEGIQRFKSRFGATLRSGWAFRVVFNRLKYEAFNIMTKTYLGLRGYSYEDPIDQIKAAE</sequence>
<dbReference type="InterPro" id="IPR003447">
    <property type="entry name" value="FEMABX"/>
</dbReference>
<dbReference type="GO" id="GO:0016755">
    <property type="term" value="F:aminoacyltransferase activity"/>
    <property type="evidence" value="ECO:0007669"/>
    <property type="project" value="InterPro"/>
</dbReference>
<reference evidence="7" key="1">
    <citation type="submission" date="2018-07" db="EMBL/GenBank/DDBJ databases">
        <authorList>
            <consortium name="Genoscope - CEA"/>
            <person name="William W."/>
        </authorList>
    </citation>
    <scope>NUCLEOTIDE SEQUENCE</scope>
    <source>
        <strain evidence="7">IK1</strain>
    </source>
</reference>
<accession>A0A652ZUB6</accession>
<evidence type="ECO:0000256" key="1">
    <source>
        <dbReference type="ARBA" id="ARBA00009943"/>
    </source>
</evidence>
<organism evidence="7">
    <name type="scientific">uncultured Spirochaetota bacterium</name>
    <dbReference type="NCBI Taxonomy" id="460511"/>
    <lineage>
        <taxon>Bacteria</taxon>
        <taxon>Pseudomonadati</taxon>
        <taxon>Spirochaetota</taxon>
        <taxon>environmental samples</taxon>
    </lineage>
</organism>
<keyword evidence="3" id="KW-0133">Cell shape</keyword>
<dbReference type="EMBL" id="UPXP01000011">
    <property type="protein sequence ID" value="VBB39380.1"/>
    <property type="molecule type" value="Genomic_DNA"/>
</dbReference>
<dbReference type="GO" id="GO:0009252">
    <property type="term" value="P:peptidoglycan biosynthetic process"/>
    <property type="evidence" value="ECO:0007669"/>
    <property type="project" value="UniProtKB-KW"/>
</dbReference>
<dbReference type="PANTHER" id="PTHR36174">
    <property type="entry name" value="LIPID II:GLYCINE GLYCYLTRANSFERASE"/>
    <property type="match status" value="1"/>
</dbReference>
<keyword evidence="2" id="KW-0808">Transferase</keyword>
<comment type="similarity">
    <text evidence="1">Belongs to the FemABX family.</text>
</comment>
<proteinExistence type="inferred from homology"/>
<dbReference type="InterPro" id="IPR050644">
    <property type="entry name" value="PG_Glycine_Bridge_Synth"/>
</dbReference>